<evidence type="ECO:0000256" key="1">
    <source>
        <dbReference type="SAM" id="MobiDB-lite"/>
    </source>
</evidence>
<feature type="region of interest" description="Disordered" evidence="1">
    <location>
        <begin position="564"/>
        <end position="607"/>
    </location>
</feature>
<organism evidence="3 4">
    <name type="scientific">Gonium pectorale</name>
    <name type="common">Green alga</name>
    <dbReference type="NCBI Taxonomy" id="33097"/>
    <lineage>
        <taxon>Eukaryota</taxon>
        <taxon>Viridiplantae</taxon>
        <taxon>Chlorophyta</taxon>
        <taxon>core chlorophytes</taxon>
        <taxon>Chlorophyceae</taxon>
        <taxon>CS clade</taxon>
        <taxon>Chlamydomonadales</taxon>
        <taxon>Volvocaceae</taxon>
        <taxon>Gonium</taxon>
    </lineage>
</organism>
<comment type="caution">
    <text evidence="3">The sequence shown here is derived from an EMBL/GenBank/DDBJ whole genome shotgun (WGS) entry which is preliminary data.</text>
</comment>
<dbReference type="InterPro" id="IPR043136">
    <property type="entry name" value="B30.2/SPRY_sf"/>
</dbReference>
<dbReference type="SMART" id="SM00449">
    <property type="entry name" value="SPRY"/>
    <property type="match status" value="1"/>
</dbReference>
<dbReference type="AlphaFoldDB" id="A0A150G7F4"/>
<reference evidence="4" key="1">
    <citation type="journal article" date="2016" name="Nat. Commun.">
        <title>The Gonium pectorale genome demonstrates co-option of cell cycle regulation during the evolution of multicellularity.</title>
        <authorList>
            <person name="Hanschen E.R."/>
            <person name="Marriage T.N."/>
            <person name="Ferris P.J."/>
            <person name="Hamaji T."/>
            <person name="Toyoda A."/>
            <person name="Fujiyama A."/>
            <person name="Neme R."/>
            <person name="Noguchi H."/>
            <person name="Minakuchi Y."/>
            <person name="Suzuki M."/>
            <person name="Kawai-Toyooka H."/>
            <person name="Smith D.R."/>
            <person name="Sparks H."/>
            <person name="Anderson J."/>
            <person name="Bakaric R."/>
            <person name="Luria V."/>
            <person name="Karger A."/>
            <person name="Kirschner M.W."/>
            <person name="Durand P.M."/>
            <person name="Michod R.E."/>
            <person name="Nozaki H."/>
            <person name="Olson B.J."/>
        </authorList>
    </citation>
    <scope>NUCLEOTIDE SEQUENCE [LARGE SCALE GENOMIC DNA]</scope>
    <source>
        <strain evidence="4">NIES-2863</strain>
    </source>
</reference>
<feature type="domain" description="B30.2/SPRY" evidence="2">
    <location>
        <begin position="1"/>
        <end position="191"/>
    </location>
</feature>
<gene>
    <name evidence="3" type="ORF">GPECTOR_54g216</name>
</gene>
<sequence length="881" mass="89491">MYKVLVDRRNERDYYQELDGIHIAAETAYRDYQSSRAYTNAKELLARTVEDKQAASVRADAPVPLDCPLYFFELTVQDIGDDGSIGIGFSAASISLSRLPGWDGDSYGYHGDDGNKFSANGRGTGYGPHYGAGDVVGALWDRIRRLIIFFRNGVSLGVAFADVPNSPALYPIVGLRTRGARVVLNLGSHTPGGRAFSVDLRPYDLQARQAVMVPLGAIPLGPDASSGSGGSRGRGREDGGGGGGEGLGGRPVAPPLHAPDYTSAALPSKRHACRLGPHVDPAAAAAPGSGVGVGRAGGDGMAEPAAARLLPGLVLGHLLRSGHAGTAEALAREARGAAGRPSERQLGRARTRRRIAEHMRAAALAAGAASQGAAAPAAAESAAAAAVPAGATDGGCPCAAAALVHWRLRLQVFLALVGSGAPHAALDFARRHLRAVPPAAGACTAWGLQREVAETLARNGEPPPPSLFDLGFSPVANAAAAAGGDGGVAGAAAGASGTAGVGELHRRRGLSLPGRQSARQLAPAGVDSGNGEDSDTCESGHGVQAAIGDLMEIDAEAVDVEPTTVRLAGPHEEADPSGGDGGMRDGRWQLSQPAGPSLGASPQAHGRWPKLPRGWSSPDAAAARAEAVAAAAALGAEQGAVVAACPGFGGTQAAGAGAALWGGQLGAAPSAGDMTVACGHPYQRDIGEIAVSMQRCHAVHQALLRGSASAPGGDSGISSSGGGGNVDAGVSEPCDDGAAATGGDSPSRPCCWRRRTAALPTSELQEGLLLLAHQDPWVGPAARLLLPSSRERLSEEMNEVLVRVEALREEEEEREKGEAEGQRCDGRAAVGAAASLSALERLYVQCHAVWDELRGSLDCPAAQAVDWREELMASPGAGGGV</sequence>
<feature type="region of interest" description="Disordered" evidence="1">
    <location>
        <begin position="330"/>
        <end position="352"/>
    </location>
</feature>
<feature type="region of interest" description="Disordered" evidence="1">
    <location>
        <begin position="218"/>
        <end position="263"/>
    </location>
</feature>
<keyword evidence="4" id="KW-1185">Reference proteome</keyword>
<protein>
    <recommendedName>
        <fullName evidence="2">B30.2/SPRY domain-containing protein</fullName>
    </recommendedName>
</protein>
<feature type="region of interest" description="Disordered" evidence="1">
    <location>
        <begin position="511"/>
        <end position="540"/>
    </location>
</feature>
<evidence type="ECO:0000313" key="3">
    <source>
        <dbReference type="EMBL" id="KXZ45475.1"/>
    </source>
</evidence>
<evidence type="ECO:0000313" key="4">
    <source>
        <dbReference type="Proteomes" id="UP000075714"/>
    </source>
</evidence>
<dbReference type="InterPro" id="IPR003877">
    <property type="entry name" value="SPRY_dom"/>
</dbReference>
<dbReference type="InterPro" id="IPR050618">
    <property type="entry name" value="Ubq-SigPath_Reg"/>
</dbReference>
<feature type="compositionally biased region" description="Gly residues" evidence="1">
    <location>
        <begin position="713"/>
        <end position="726"/>
    </location>
</feature>
<evidence type="ECO:0000259" key="2">
    <source>
        <dbReference type="PROSITE" id="PS50188"/>
    </source>
</evidence>
<feature type="region of interest" description="Disordered" evidence="1">
    <location>
        <begin position="707"/>
        <end position="746"/>
    </location>
</feature>
<dbReference type="InterPro" id="IPR013320">
    <property type="entry name" value="ConA-like_dom_sf"/>
</dbReference>
<proteinExistence type="predicted"/>
<feature type="compositionally biased region" description="Gly residues" evidence="1">
    <location>
        <begin position="240"/>
        <end position="249"/>
    </location>
</feature>
<dbReference type="Gene3D" id="2.60.120.920">
    <property type="match status" value="1"/>
</dbReference>
<dbReference type="PANTHER" id="PTHR12864">
    <property type="entry name" value="RAN BINDING PROTEIN 9-RELATED"/>
    <property type="match status" value="1"/>
</dbReference>
<feature type="compositionally biased region" description="Basic and acidic residues" evidence="1">
    <location>
        <begin position="330"/>
        <end position="346"/>
    </location>
</feature>
<dbReference type="STRING" id="33097.A0A150G7F4"/>
<dbReference type="PROSITE" id="PS50188">
    <property type="entry name" value="B302_SPRY"/>
    <property type="match status" value="1"/>
</dbReference>
<dbReference type="EMBL" id="LSYV01000055">
    <property type="protein sequence ID" value="KXZ45475.1"/>
    <property type="molecule type" value="Genomic_DNA"/>
</dbReference>
<name>A0A150G7F4_GONPE</name>
<dbReference type="Pfam" id="PF00622">
    <property type="entry name" value="SPRY"/>
    <property type="match status" value="1"/>
</dbReference>
<accession>A0A150G7F4</accession>
<dbReference type="InterPro" id="IPR001870">
    <property type="entry name" value="B30.2/SPRY"/>
</dbReference>
<dbReference type="Proteomes" id="UP000075714">
    <property type="component" value="Unassembled WGS sequence"/>
</dbReference>
<dbReference type="SUPFAM" id="SSF49899">
    <property type="entry name" value="Concanavalin A-like lectins/glucanases"/>
    <property type="match status" value="1"/>
</dbReference>
<dbReference type="OrthoDB" id="25503at2759"/>